<dbReference type="FunFam" id="1.20.1250.20:FF:000061">
    <property type="entry name" value="MFS sugar transporter"/>
    <property type="match status" value="1"/>
</dbReference>
<dbReference type="Gene3D" id="1.20.1250.20">
    <property type="entry name" value="MFS general substrate transporter like domains"/>
    <property type="match status" value="1"/>
</dbReference>
<comment type="subcellular location">
    <subcellularLocation>
        <location evidence="1">Membrane</location>
        <topology evidence="1">Multi-pass membrane protein</topology>
    </subcellularLocation>
</comment>
<feature type="domain" description="Major facilitator superfamily (MFS) profile" evidence="10">
    <location>
        <begin position="26"/>
        <end position="467"/>
    </location>
</feature>
<comment type="caution">
    <text evidence="11">The sequence shown here is derived from an EMBL/GenBank/DDBJ whole genome shotgun (WGS) entry which is preliminary data.</text>
</comment>
<feature type="compositionally biased region" description="Basic and acidic residues" evidence="8">
    <location>
        <begin position="527"/>
        <end position="537"/>
    </location>
</feature>
<keyword evidence="3 7" id="KW-0813">Transport</keyword>
<name>A0A9W4UMB1_9PLEO</name>
<feature type="transmembrane region" description="Helical" evidence="9">
    <location>
        <begin position="349"/>
        <end position="371"/>
    </location>
</feature>
<evidence type="ECO:0000256" key="3">
    <source>
        <dbReference type="ARBA" id="ARBA00022448"/>
    </source>
</evidence>
<dbReference type="InterPro" id="IPR036259">
    <property type="entry name" value="MFS_trans_sf"/>
</dbReference>
<dbReference type="PANTHER" id="PTHR48022:SF69">
    <property type="entry name" value="SUGAR TRANSPORTER"/>
    <property type="match status" value="1"/>
</dbReference>
<feature type="transmembrane region" description="Helical" evidence="9">
    <location>
        <begin position="21"/>
        <end position="39"/>
    </location>
</feature>
<dbReference type="Pfam" id="PF00083">
    <property type="entry name" value="Sugar_tr"/>
    <property type="match status" value="1"/>
</dbReference>
<feature type="transmembrane region" description="Helical" evidence="9">
    <location>
        <begin position="383"/>
        <end position="402"/>
    </location>
</feature>
<dbReference type="Proteomes" id="UP001152607">
    <property type="component" value="Unassembled WGS sequence"/>
</dbReference>
<dbReference type="OrthoDB" id="6133115at2759"/>
<dbReference type="PRINTS" id="PR00171">
    <property type="entry name" value="SUGRTRNSPORT"/>
</dbReference>
<evidence type="ECO:0000256" key="7">
    <source>
        <dbReference type="RuleBase" id="RU003346"/>
    </source>
</evidence>
<feature type="transmembrane region" description="Helical" evidence="9">
    <location>
        <begin position="68"/>
        <end position="86"/>
    </location>
</feature>
<evidence type="ECO:0000256" key="1">
    <source>
        <dbReference type="ARBA" id="ARBA00004141"/>
    </source>
</evidence>
<evidence type="ECO:0000256" key="5">
    <source>
        <dbReference type="ARBA" id="ARBA00022989"/>
    </source>
</evidence>
<feature type="transmembrane region" description="Helical" evidence="9">
    <location>
        <begin position="122"/>
        <end position="139"/>
    </location>
</feature>
<evidence type="ECO:0000313" key="12">
    <source>
        <dbReference type="Proteomes" id="UP001152607"/>
    </source>
</evidence>
<keyword evidence="4 9" id="KW-0812">Transmembrane</keyword>
<feature type="transmembrane region" description="Helical" evidence="9">
    <location>
        <begin position="446"/>
        <end position="463"/>
    </location>
</feature>
<dbReference type="InterPro" id="IPR050360">
    <property type="entry name" value="MFS_Sugar_Transporters"/>
</dbReference>
<comment type="similarity">
    <text evidence="2 7">Belongs to the major facilitator superfamily. Sugar transporter (TC 2.A.1.1) family.</text>
</comment>
<feature type="region of interest" description="Disordered" evidence="8">
    <location>
        <begin position="508"/>
        <end position="537"/>
    </location>
</feature>
<feature type="transmembrane region" description="Helical" evidence="9">
    <location>
        <begin position="98"/>
        <end position="116"/>
    </location>
</feature>
<dbReference type="NCBIfam" id="TIGR00879">
    <property type="entry name" value="SP"/>
    <property type="match status" value="1"/>
</dbReference>
<dbReference type="GO" id="GO:0005351">
    <property type="term" value="F:carbohydrate:proton symporter activity"/>
    <property type="evidence" value="ECO:0007669"/>
    <property type="project" value="TreeGrafter"/>
</dbReference>
<sequence>MAPHKESSSGIPTYWGASGRRLQLLITLVAVTDFLLFGYDQGVMSGIISADEFKNAFPEVKDDSTYEGFVVAIYAAGCFLGALFIFLAGDKLGRRNSIFLGATVMIIGVIIQITAMPIGGGATAQFIVGRAITGVGNGINTSTIPTWQAECCKAENRGKVICLEGGMVAIGTLIAYWIDYGCLYGPGSFSWRFPIAFQCVFAVIVLIMMISLPESPRWLLTHHREDEAATILAGLNGVPRDDPQVNLQMSVIKEAIEKAGGGGKVKTKTVLSNGRSQHLRRTILGASSQMMQQLSGCNAVIYYFPILCQDALDTDHNLALLLGGVNMVVYALFATTSWFLIERVGRRKLFLIGTVGQMLSMVLVFGCLIPGTESAAKGAAVGLFTYIAFFGATWLPLPWLYPAEINPLKTRAKANAFSTINNWLWNFFIVMITPILINNIGWGTYLFFGVLNAIFIPIIYFFYPETAGRSLEEIDLIFAKGYHENKSYVRAAKELPAVDESEISRYNRMFGDDTSDEENNRSSGSFKESKRQEELMS</sequence>
<feature type="transmembrane region" description="Helical" evidence="9">
    <location>
        <begin position="283"/>
        <end position="306"/>
    </location>
</feature>
<evidence type="ECO:0000256" key="6">
    <source>
        <dbReference type="ARBA" id="ARBA00023136"/>
    </source>
</evidence>
<protein>
    <recommendedName>
        <fullName evidence="10">Major facilitator superfamily (MFS) profile domain-containing protein</fullName>
    </recommendedName>
</protein>
<feature type="transmembrane region" description="Helical" evidence="9">
    <location>
        <begin position="160"/>
        <end position="178"/>
    </location>
</feature>
<dbReference type="EMBL" id="CAOQHR010000009">
    <property type="protein sequence ID" value="CAI6339308.1"/>
    <property type="molecule type" value="Genomic_DNA"/>
</dbReference>
<gene>
    <name evidence="11" type="ORF">PDIGIT_LOCUS12462</name>
</gene>
<dbReference type="InterPro" id="IPR005828">
    <property type="entry name" value="MFS_sugar_transport-like"/>
</dbReference>
<organism evidence="11 12">
    <name type="scientific">Periconia digitata</name>
    <dbReference type="NCBI Taxonomy" id="1303443"/>
    <lineage>
        <taxon>Eukaryota</taxon>
        <taxon>Fungi</taxon>
        <taxon>Dikarya</taxon>
        <taxon>Ascomycota</taxon>
        <taxon>Pezizomycotina</taxon>
        <taxon>Dothideomycetes</taxon>
        <taxon>Pleosporomycetidae</taxon>
        <taxon>Pleosporales</taxon>
        <taxon>Massarineae</taxon>
        <taxon>Periconiaceae</taxon>
        <taxon>Periconia</taxon>
    </lineage>
</organism>
<accession>A0A9W4UMB1</accession>
<reference evidence="11" key="1">
    <citation type="submission" date="2023-01" db="EMBL/GenBank/DDBJ databases">
        <authorList>
            <person name="Van Ghelder C."/>
            <person name="Rancurel C."/>
        </authorList>
    </citation>
    <scope>NUCLEOTIDE SEQUENCE</scope>
    <source>
        <strain evidence="11">CNCM I-4278</strain>
    </source>
</reference>
<dbReference type="GO" id="GO:0016020">
    <property type="term" value="C:membrane"/>
    <property type="evidence" value="ECO:0007669"/>
    <property type="project" value="UniProtKB-SubCell"/>
</dbReference>
<keyword evidence="12" id="KW-1185">Reference proteome</keyword>
<dbReference type="InterPro" id="IPR003663">
    <property type="entry name" value="Sugar/inositol_transpt"/>
</dbReference>
<dbReference type="SUPFAM" id="SSF103473">
    <property type="entry name" value="MFS general substrate transporter"/>
    <property type="match status" value="1"/>
</dbReference>
<dbReference type="PROSITE" id="PS50850">
    <property type="entry name" value="MFS"/>
    <property type="match status" value="1"/>
</dbReference>
<dbReference type="PANTHER" id="PTHR48022">
    <property type="entry name" value="PLASTIDIC GLUCOSE TRANSPORTER 4"/>
    <property type="match status" value="1"/>
</dbReference>
<evidence type="ECO:0000256" key="9">
    <source>
        <dbReference type="SAM" id="Phobius"/>
    </source>
</evidence>
<keyword evidence="5 9" id="KW-1133">Transmembrane helix</keyword>
<keyword evidence="6 9" id="KW-0472">Membrane</keyword>
<evidence type="ECO:0000259" key="10">
    <source>
        <dbReference type="PROSITE" id="PS50850"/>
    </source>
</evidence>
<evidence type="ECO:0000256" key="4">
    <source>
        <dbReference type="ARBA" id="ARBA00022692"/>
    </source>
</evidence>
<dbReference type="InterPro" id="IPR020846">
    <property type="entry name" value="MFS_dom"/>
</dbReference>
<proteinExistence type="inferred from homology"/>
<evidence type="ECO:0000256" key="8">
    <source>
        <dbReference type="SAM" id="MobiDB-lite"/>
    </source>
</evidence>
<feature type="transmembrane region" description="Helical" evidence="9">
    <location>
        <begin position="423"/>
        <end position="440"/>
    </location>
</feature>
<dbReference type="AlphaFoldDB" id="A0A9W4UMB1"/>
<feature type="transmembrane region" description="Helical" evidence="9">
    <location>
        <begin position="190"/>
        <end position="212"/>
    </location>
</feature>
<evidence type="ECO:0000256" key="2">
    <source>
        <dbReference type="ARBA" id="ARBA00010992"/>
    </source>
</evidence>
<evidence type="ECO:0000313" key="11">
    <source>
        <dbReference type="EMBL" id="CAI6339308.1"/>
    </source>
</evidence>
<dbReference type="GO" id="GO:0015793">
    <property type="term" value="P:glycerol transmembrane transport"/>
    <property type="evidence" value="ECO:0007669"/>
    <property type="project" value="TreeGrafter"/>
</dbReference>
<feature type="transmembrane region" description="Helical" evidence="9">
    <location>
        <begin position="318"/>
        <end position="340"/>
    </location>
</feature>